<protein>
    <submittedName>
        <fullName evidence="2">Uncharacterized protein</fullName>
    </submittedName>
</protein>
<reference evidence="2" key="1">
    <citation type="submission" date="2021-04" db="EMBL/GenBank/DDBJ databases">
        <title>Genome sequence of Woronichinia naegeliana from Washington state freshwater lake bloom.</title>
        <authorList>
            <person name="Dreher T.W."/>
        </authorList>
    </citation>
    <scope>NUCLEOTIDE SEQUENCE</scope>
    <source>
        <strain evidence="2">WA131</strain>
    </source>
</reference>
<evidence type="ECO:0000256" key="1">
    <source>
        <dbReference type="SAM" id="Phobius"/>
    </source>
</evidence>
<gene>
    <name evidence="2" type="ORF">KA717_22915</name>
</gene>
<dbReference type="EMBL" id="CP073041">
    <property type="protein sequence ID" value="UXE58846.1"/>
    <property type="molecule type" value="Genomic_DNA"/>
</dbReference>
<dbReference type="KEGG" id="wna:KA717_22915"/>
<dbReference type="Proteomes" id="UP001065613">
    <property type="component" value="Chromosome"/>
</dbReference>
<feature type="transmembrane region" description="Helical" evidence="1">
    <location>
        <begin position="72"/>
        <end position="94"/>
    </location>
</feature>
<accession>A0A977KSD9</accession>
<keyword evidence="1" id="KW-0812">Transmembrane</keyword>
<feature type="transmembrane region" description="Helical" evidence="1">
    <location>
        <begin position="6"/>
        <end position="30"/>
    </location>
</feature>
<evidence type="ECO:0000313" key="2">
    <source>
        <dbReference type="EMBL" id="UXE58846.1"/>
    </source>
</evidence>
<dbReference type="AlphaFoldDB" id="A0A977KSD9"/>
<name>A0A977KSD9_9CYAN</name>
<keyword evidence="1" id="KW-1133">Transmembrane helix</keyword>
<organism evidence="2">
    <name type="scientific">Woronichinia naegeliana WA131</name>
    <dbReference type="NCBI Taxonomy" id="2824559"/>
    <lineage>
        <taxon>Bacteria</taxon>
        <taxon>Bacillati</taxon>
        <taxon>Cyanobacteriota</taxon>
        <taxon>Cyanophyceae</taxon>
        <taxon>Synechococcales</taxon>
        <taxon>Coelosphaeriaceae</taxon>
        <taxon>Woronichinia</taxon>
    </lineage>
</organism>
<sequence>MLTDWIPFTITIDTVMLTSSCLWSLGLYLASVTVKNWLIEQLQRWFNFAERSLYPSEAEFERTRSARESQNLFYASLFSIIPFLVLGGICNWLVEWMLGHNWGISMGLIVAMSGGIYAMGRQDSLS</sequence>
<keyword evidence="1" id="KW-0472">Membrane</keyword>
<feature type="transmembrane region" description="Helical" evidence="1">
    <location>
        <begin position="100"/>
        <end position="120"/>
    </location>
</feature>
<proteinExistence type="predicted"/>